<dbReference type="HOGENOM" id="CLU_061829_2_0_9"/>
<organism evidence="4 5">
    <name type="scientific">Facklamia languida CCUG 37842</name>
    <dbReference type="NCBI Taxonomy" id="883113"/>
    <lineage>
        <taxon>Bacteria</taxon>
        <taxon>Bacillati</taxon>
        <taxon>Bacillota</taxon>
        <taxon>Bacilli</taxon>
        <taxon>Lactobacillales</taxon>
        <taxon>Aerococcaceae</taxon>
        <taxon>Facklamia</taxon>
    </lineage>
</organism>
<dbReference type="PANTHER" id="PTHR10908:SF0">
    <property type="entry name" value="SEROTONIN N-ACETYLTRANSFERASE"/>
    <property type="match status" value="1"/>
</dbReference>
<dbReference type="GO" id="GO:0008080">
    <property type="term" value="F:N-acetyltransferase activity"/>
    <property type="evidence" value="ECO:0007669"/>
    <property type="project" value="UniProtKB-ARBA"/>
</dbReference>
<keyword evidence="2" id="KW-0012">Acyltransferase</keyword>
<comment type="caution">
    <text evidence="4">The sequence shown here is derived from an EMBL/GenBank/DDBJ whole genome shotgun (WGS) entry which is preliminary data.</text>
</comment>
<dbReference type="eggNOG" id="COG0456">
    <property type="taxonomic scope" value="Bacteria"/>
</dbReference>
<accession>H3NHG1</accession>
<name>H3NHG1_9LACT</name>
<dbReference type="Pfam" id="PF00583">
    <property type="entry name" value="Acetyltransf_1"/>
    <property type="match status" value="1"/>
</dbReference>
<dbReference type="PATRIC" id="fig|883113.3.peg.304"/>
<reference evidence="4 5" key="1">
    <citation type="submission" date="2012-01" db="EMBL/GenBank/DDBJ databases">
        <title>The Genome Sequence of Facklamia languida CCUG 37842.</title>
        <authorList>
            <consortium name="The Broad Institute Genome Sequencing Platform"/>
            <person name="Earl A."/>
            <person name="Ward D."/>
            <person name="Feldgarden M."/>
            <person name="Gevers D."/>
            <person name="Huys G."/>
            <person name="Young S.K."/>
            <person name="Zeng Q."/>
            <person name="Gargeya S."/>
            <person name="Fitzgerald M."/>
            <person name="Haas B."/>
            <person name="Abouelleil A."/>
            <person name="Alvarado L."/>
            <person name="Arachchi H.M."/>
            <person name="Berlin A."/>
            <person name="Chapman S.B."/>
            <person name="Gearin G."/>
            <person name="Goldberg J."/>
            <person name="Griggs A."/>
            <person name="Gujja S."/>
            <person name="Hansen M."/>
            <person name="Heiman D."/>
            <person name="Howarth C."/>
            <person name="Larimer J."/>
            <person name="Lui A."/>
            <person name="MacDonald P.J.P."/>
            <person name="McCowen C."/>
            <person name="Montmayeur A."/>
            <person name="Murphy C."/>
            <person name="Neiman D."/>
            <person name="Pearson M."/>
            <person name="Priest M."/>
            <person name="Roberts A."/>
            <person name="Saif S."/>
            <person name="Shea T."/>
            <person name="Sisk P."/>
            <person name="Stolte C."/>
            <person name="Sykes S."/>
            <person name="Wortman J."/>
            <person name="Nusbaum C."/>
            <person name="Birren B."/>
        </authorList>
    </citation>
    <scope>NUCLEOTIDE SEQUENCE [LARGE SCALE GENOMIC DNA]</scope>
    <source>
        <strain evidence="4 5">CCUG 37842</strain>
    </source>
</reference>
<dbReference type="STRING" id="883113.HMPREF9708_00300"/>
<evidence type="ECO:0000256" key="1">
    <source>
        <dbReference type="ARBA" id="ARBA00022679"/>
    </source>
</evidence>
<gene>
    <name evidence="4" type="ORF">HMPREF9708_00300</name>
</gene>
<protein>
    <recommendedName>
        <fullName evidence="3">N-acetyltransferase domain-containing protein</fullName>
    </recommendedName>
</protein>
<keyword evidence="1" id="KW-0808">Transferase</keyword>
<evidence type="ECO:0000313" key="4">
    <source>
        <dbReference type="EMBL" id="EHR38216.1"/>
    </source>
</evidence>
<dbReference type="EMBL" id="AGEG01000002">
    <property type="protein sequence ID" value="EHR38216.1"/>
    <property type="molecule type" value="Genomic_DNA"/>
</dbReference>
<proteinExistence type="predicted"/>
<dbReference type="InterPro" id="IPR000182">
    <property type="entry name" value="GNAT_dom"/>
</dbReference>
<dbReference type="Gene3D" id="3.40.630.30">
    <property type="match status" value="1"/>
</dbReference>
<dbReference type="CDD" id="cd04301">
    <property type="entry name" value="NAT_SF"/>
    <property type="match status" value="1"/>
</dbReference>
<dbReference type="SUPFAM" id="SSF55729">
    <property type="entry name" value="Acyl-CoA N-acyltransferases (Nat)"/>
    <property type="match status" value="1"/>
</dbReference>
<dbReference type="PROSITE" id="PS51186">
    <property type="entry name" value="GNAT"/>
    <property type="match status" value="1"/>
</dbReference>
<dbReference type="InterPro" id="IPR051635">
    <property type="entry name" value="SNAT-like"/>
</dbReference>
<evidence type="ECO:0000256" key="2">
    <source>
        <dbReference type="ARBA" id="ARBA00023315"/>
    </source>
</evidence>
<sequence length="160" mass="18132">MVIRRASEEDLDSIYLIEATNFAEGVATTREAFEEKLSIQQGHFLVAEDQGKIVGFIEGFASDSPWVQDFMFHGSDGFDSQGAHEALLSLAVLPDYQSKGYGRALMQQMIQDCRDRQQKSVALTCLKGLIPYYERLGYRLAQESDSKHGGQTWYDLYIEF</sequence>
<dbReference type="RefSeq" id="WP_006308218.1">
    <property type="nucleotide sequence ID" value="NZ_JH601133.1"/>
</dbReference>
<dbReference type="OrthoDB" id="9800962at2"/>
<dbReference type="Proteomes" id="UP000006190">
    <property type="component" value="Unassembled WGS sequence"/>
</dbReference>
<keyword evidence="5" id="KW-1185">Reference proteome</keyword>
<dbReference type="AlphaFoldDB" id="H3NHG1"/>
<evidence type="ECO:0000259" key="3">
    <source>
        <dbReference type="PROSITE" id="PS51186"/>
    </source>
</evidence>
<dbReference type="PANTHER" id="PTHR10908">
    <property type="entry name" value="SEROTONIN N-ACETYLTRANSFERASE"/>
    <property type="match status" value="1"/>
</dbReference>
<evidence type="ECO:0000313" key="5">
    <source>
        <dbReference type="Proteomes" id="UP000006190"/>
    </source>
</evidence>
<dbReference type="InterPro" id="IPR016181">
    <property type="entry name" value="Acyl_CoA_acyltransferase"/>
</dbReference>
<feature type="domain" description="N-acetyltransferase" evidence="3">
    <location>
        <begin position="1"/>
        <end position="159"/>
    </location>
</feature>